<dbReference type="PIRSF" id="PIRSF007580">
    <property type="entry name" value="UCP07580"/>
    <property type="match status" value="1"/>
</dbReference>
<evidence type="ECO:0000313" key="1">
    <source>
        <dbReference type="EMBL" id="ABS61706.1"/>
    </source>
</evidence>
<name>A7HP73_PARL1</name>
<organism evidence="1 2">
    <name type="scientific">Parvibaculum lavamentivorans (strain DS-1 / DSM 13023 / NCIMB 13966)</name>
    <dbReference type="NCBI Taxonomy" id="402881"/>
    <lineage>
        <taxon>Bacteria</taxon>
        <taxon>Pseudomonadati</taxon>
        <taxon>Pseudomonadota</taxon>
        <taxon>Alphaproteobacteria</taxon>
        <taxon>Hyphomicrobiales</taxon>
        <taxon>Parvibaculaceae</taxon>
        <taxon>Parvibaculum</taxon>
    </lineage>
</organism>
<dbReference type="EMBL" id="CP000774">
    <property type="protein sequence ID" value="ABS61706.1"/>
    <property type="molecule type" value="Genomic_DNA"/>
</dbReference>
<dbReference type="KEGG" id="pla:Plav_0083"/>
<proteinExistence type="predicted"/>
<dbReference type="Pfam" id="PF10118">
    <property type="entry name" value="Metal_hydrol"/>
    <property type="match status" value="1"/>
</dbReference>
<reference evidence="1 2" key="1">
    <citation type="journal article" date="2011" name="Stand. Genomic Sci.">
        <title>Complete genome sequence of Parvibaculum lavamentivorans type strain (DS-1(T)).</title>
        <authorList>
            <person name="Schleheck D."/>
            <person name="Weiss M."/>
            <person name="Pitluck S."/>
            <person name="Bruce D."/>
            <person name="Land M.L."/>
            <person name="Han S."/>
            <person name="Saunders E."/>
            <person name="Tapia R."/>
            <person name="Detter C."/>
            <person name="Brettin T."/>
            <person name="Han J."/>
            <person name="Woyke T."/>
            <person name="Goodwin L."/>
            <person name="Pennacchio L."/>
            <person name="Nolan M."/>
            <person name="Cook A.M."/>
            <person name="Kjelleberg S."/>
            <person name="Thomas T."/>
        </authorList>
    </citation>
    <scope>NUCLEOTIDE SEQUENCE [LARGE SCALE GENOMIC DNA]</scope>
    <source>
        <strain evidence="2">DS-1 / DSM 13023 / NCIMB 13966</strain>
    </source>
</reference>
<dbReference type="STRING" id="402881.Plav_0083"/>
<dbReference type="InterPro" id="IPR016516">
    <property type="entry name" value="UCP07580"/>
</dbReference>
<evidence type="ECO:0000313" key="2">
    <source>
        <dbReference type="Proteomes" id="UP000006377"/>
    </source>
</evidence>
<dbReference type="Proteomes" id="UP000006377">
    <property type="component" value="Chromosome"/>
</dbReference>
<dbReference type="HOGENOM" id="CLU_051636_0_1_5"/>
<gene>
    <name evidence="1" type="ordered locus">Plav_0083</name>
</gene>
<dbReference type="eggNOG" id="COG3687">
    <property type="taxonomic scope" value="Bacteria"/>
</dbReference>
<dbReference type="RefSeq" id="WP_011994997.1">
    <property type="nucleotide sequence ID" value="NC_009719.1"/>
</dbReference>
<dbReference type="PANTHER" id="PTHR39456">
    <property type="entry name" value="METAL-DEPENDENT HYDROLASE"/>
    <property type="match status" value="1"/>
</dbReference>
<keyword evidence="2" id="KW-1185">Reference proteome</keyword>
<accession>A7HP73</accession>
<keyword evidence="1" id="KW-0378">Hydrolase</keyword>
<dbReference type="GO" id="GO:0016787">
    <property type="term" value="F:hydrolase activity"/>
    <property type="evidence" value="ECO:0007669"/>
    <property type="project" value="UniProtKB-KW"/>
</dbReference>
<dbReference type="OrthoDB" id="4760165at2"/>
<dbReference type="PANTHER" id="PTHR39456:SF1">
    <property type="entry name" value="METAL-DEPENDENT HYDROLASE"/>
    <property type="match status" value="1"/>
</dbReference>
<dbReference type="AlphaFoldDB" id="A7HP73"/>
<sequence length="282" mass="32551">MHNSTLSRTPENVEIVPRNRHFNIDETLATNWHSDDPFRTAFFDAMSILFPLGEQFFIDSVKAFRGQIDDPELQRRVRGFTAQEAVHRREHQHYNEALCRARGVSLELMERAVSRRQAFARRALSPMQQLSGTVAFEHLTAILADATFRNPEGLEGAHPEMKALWHWHALEETEHKSVAFDVFVAVGGKTWRRRVSMALVTVEFTTHVIRNMRLLLRDYEGSRLALWSGGMKFLFGERGALRGLMRPYLDFYKKDFHPWDHDNRELVSSVMDEFGGAAVNPV</sequence>
<protein>
    <submittedName>
        <fullName evidence="1">Metal-dependent hydrolase-like protein</fullName>
    </submittedName>
</protein>